<dbReference type="AlphaFoldDB" id="U5QP48"/>
<gene>
    <name evidence="4" type="primary">tolC</name>
    <name evidence="4" type="ORF">GKIL_3179</name>
</gene>
<dbReference type="KEGG" id="glj:GKIL_3179"/>
<dbReference type="SUPFAM" id="SSF56954">
    <property type="entry name" value="Outer membrane efflux proteins (OEP)"/>
    <property type="match status" value="1"/>
</dbReference>
<dbReference type="Pfam" id="PF02321">
    <property type="entry name" value="OEP"/>
    <property type="match status" value="2"/>
</dbReference>
<name>U5QP48_GLOK1</name>
<dbReference type="InterPro" id="IPR010131">
    <property type="entry name" value="MdtP/NodT-like"/>
</dbReference>
<evidence type="ECO:0000256" key="3">
    <source>
        <dbReference type="SAM" id="SignalP"/>
    </source>
</evidence>
<keyword evidence="5" id="KW-1185">Reference proteome</keyword>
<evidence type="ECO:0000256" key="1">
    <source>
        <dbReference type="ARBA" id="ARBA00007613"/>
    </source>
</evidence>
<dbReference type="PANTHER" id="PTHR30203:SF30">
    <property type="entry name" value="OUTER MEMBRANE PROTEIN-RELATED"/>
    <property type="match status" value="1"/>
</dbReference>
<dbReference type="HOGENOM" id="CLU_012817_7_2_3"/>
<dbReference type="Gene3D" id="1.20.1600.10">
    <property type="entry name" value="Outer membrane efflux proteins (OEP)"/>
    <property type="match status" value="1"/>
</dbReference>
<dbReference type="PANTHER" id="PTHR30203">
    <property type="entry name" value="OUTER MEMBRANE CATION EFFLUX PROTEIN"/>
    <property type="match status" value="1"/>
</dbReference>
<feature type="chain" id="PRO_5004663862" evidence="3">
    <location>
        <begin position="24"/>
        <end position="504"/>
    </location>
</feature>
<dbReference type="GO" id="GO:0015562">
    <property type="term" value="F:efflux transmembrane transporter activity"/>
    <property type="evidence" value="ECO:0007669"/>
    <property type="project" value="InterPro"/>
</dbReference>
<organism evidence="4 5">
    <name type="scientific">Gloeobacter kilaueensis (strain ATCC BAA-2537 / CCAP 1431/1 / ULC 316 / JS1)</name>
    <dbReference type="NCBI Taxonomy" id="1183438"/>
    <lineage>
        <taxon>Bacteria</taxon>
        <taxon>Bacillati</taxon>
        <taxon>Cyanobacteriota</taxon>
        <taxon>Cyanophyceae</taxon>
        <taxon>Gloeobacterales</taxon>
        <taxon>Gloeobacteraceae</taxon>
        <taxon>Gloeobacter</taxon>
    </lineage>
</organism>
<dbReference type="RefSeq" id="WP_023174695.1">
    <property type="nucleotide sequence ID" value="NC_022600.1"/>
</dbReference>
<evidence type="ECO:0000313" key="4">
    <source>
        <dbReference type="EMBL" id="AGY59425.1"/>
    </source>
</evidence>
<dbReference type="OrthoDB" id="501974at2"/>
<protein>
    <submittedName>
        <fullName evidence="4">Outer membrane efflux protein</fullName>
    </submittedName>
</protein>
<reference evidence="4 5" key="1">
    <citation type="journal article" date="2013" name="PLoS ONE">
        <title>Cultivation and Complete Genome Sequencing of Gloeobacter kilaueensis sp. nov., from a Lava Cave in Kilauea Caldera, Hawai'i.</title>
        <authorList>
            <person name="Saw J.H."/>
            <person name="Schatz M."/>
            <person name="Brown M.V."/>
            <person name="Kunkel D.D."/>
            <person name="Foster J.S."/>
            <person name="Shick H."/>
            <person name="Christensen S."/>
            <person name="Hou S."/>
            <person name="Wan X."/>
            <person name="Donachie S.P."/>
        </authorList>
    </citation>
    <scope>NUCLEOTIDE SEQUENCE [LARGE SCALE GENOMIC DNA]</scope>
    <source>
        <strain evidence="5">JS</strain>
    </source>
</reference>
<feature type="region of interest" description="Disordered" evidence="2">
    <location>
        <begin position="27"/>
        <end position="49"/>
    </location>
</feature>
<dbReference type="EMBL" id="CP003587">
    <property type="protein sequence ID" value="AGY59425.1"/>
    <property type="molecule type" value="Genomic_DNA"/>
</dbReference>
<dbReference type="eggNOG" id="COG1538">
    <property type="taxonomic scope" value="Bacteria"/>
</dbReference>
<dbReference type="InterPro" id="IPR003423">
    <property type="entry name" value="OMP_efflux"/>
</dbReference>
<proteinExistence type="inferred from homology"/>
<accession>U5QP48</accession>
<keyword evidence="3" id="KW-0732">Signal</keyword>
<dbReference type="Proteomes" id="UP000017396">
    <property type="component" value="Chromosome"/>
</dbReference>
<feature type="signal peptide" evidence="3">
    <location>
        <begin position="1"/>
        <end position="23"/>
    </location>
</feature>
<evidence type="ECO:0000256" key="2">
    <source>
        <dbReference type="SAM" id="MobiDB-lite"/>
    </source>
</evidence>
<dbReference type="STRING" id="1183438.GKIL_3179"/>
<sequence length="504" mass="54423">MNHRLLIGLLATGWLFSGAPLVAQTTPSSGTNAAALGETPLQPSIPPMPKGPLELKAQINRPLRLQEAVRIGLERSPQLLLAKLAVERAEGVQREAEAALYPTASFSLSYSYVQSAQTRITLDIFSKPTGIDQVVLGSGAFTPLQANTILAAFARNGSILGGAFPLDSTPIDGRASISWTLFSGGLIPGNIRAAQQQLQAARLDYERVRQDVIESVITAYYDLQTADGNLEIGEAAVKSAQAILTDAQAELRAGIAARFAVLQAEVQLANAIQQRLGYQNQQTVRRRALARLLHFERPTDVSADEPIEASGTWPLGLEESILKSYSQRSELAAQIAQEQAARAREEAAYGSVSPQLSLFANGEALDNLTDRSLGIFTGYSAGVQIQWNAFDGGAAQGRAAQAIADAKSARVRYLDTRDTIRFDVESSYSQLDTSRQQIDTARTALTSAEESLRLARRRFEEGVGTQTDVLVADRDLTQARVNLLTATVDYNRSLSSLRRALGEL</sequence>
<comment type="similarity">
    <text evidence="1">Belongs to the outer membrane factor (OMF) (TC 1.B.17) family.</text>
</comment>
<evidence type="ECO:0000313" key="5">
    <source>
        <dbReference type="Proteomes" id="UP000017396"/>
    </source>
</evidence>